<evidence type="ECO:0000256" key="3">
    <source>
        <dbReference type="ARBA" id="ARBA00022692"/>
    </source>
</evidence>
<gene>
    <name evidence="8" type="primary">mscS3</name>
    <name evidence="8" type="ORF">HHUB_2512</name>
</gene>
<dbReference type="SUPFAM" id="SSF82861">
    <property type="entry name" value="Mechanosensitive channel protein MscS (YggB), transmembrane region"/>
    <property type="match status" value="1"/>
</dbReference>
<comment type="similarity">
    <text evidence="2">Belongs to the MscS (TC 1.A.23) family.</text>
</comment>
<evidence type="ECO:0000256" key="4">
    <source>
        <dbReference type="ARBA" id="ARBA00022989"/>
    </source>
</evidence>
<dbReference type="InterPro" id="IPR045275">
    <property type="entry name" value="MscS_archaea/bacteria_type"/>
</dbReference>
<keyword evidence="9" id="KW-1185">Reference proteome</keyword>
<dbReference type="InterPro" id="IPR023408">
    <property type="entry name" value="MscS_beta-dom_sf"/>
</dbReference>
<dbReference type="GeneID" id="26659149"/>
<accession>A0A0U5H397</accession>
<dbReference type="GO" id="GO:0008381">
    <property type="term" value="F:mechanosensitive monoatomic ion channel activity"/>
    <property type="evidence" value="ECO:0007669"/>
    <property type="project" value="InterPro"/>
</dbReference>
<keyword evidence="5 6" id="KW-0472">Membrane</keyword>
<dbReference type="PANTHER" id="PTHR30221:SF20">
    <property type="entry name" value="SMALL-CONDUCTANCE MECHANOSENSITIVE CHANNEL"/>
    <property type="match status" value="1"/>
</dbReference>
<keyword evidence="4 6" id="KW-1133">Transmembrane helix</keyword>
<dbReference type="KEGG" id="hhb:Hhub_2512"/>
<feature type="transmembrane region" description="Helical" evidence="6">
    <location>
        <begin position="98"/>
        <end position="122"/>
    </location>
</feature>
<dbReference type="STRING" id="1407499.HHUB_2512"/>
<evidence type="ECO:0000259" key="7">
    <source>
        <dbReference type="Pfam" id="PF00924"/>
    </source>
</evidence>
<dbReference type="GO" id="GO:0016020">
    <property type="term" value="C:membrane"/>
    <property type="evidence" value="ECO:0007669"/>
    <property type="project" value="UniProtKB-SubCell"/>
</dbReference>
<protein>
    <submittedName>
        <fullName evidence="8">Mechanosensitive channel protein MscS</fullName>
    </submittedName>
</protein>
<evidence type="ECO:0000256" key="2">
    <source>
        <dbReference type="ARBA" id="ARBA00008017"/>
    </source>
</evidence>
<comment type="subcellular location">
    <subcellularLocation>
        <location evidence="1">Membrane</location>
        <topology evidence="1">Multi-pass membrane protein</topology>
    </subcellularLocation>
</comment>
<dbReference type="Pfam" id="PF00924">
    <property type="entry name" value="MS_channel_2nd"/>
    <property type="match status" value="1"/>
</dbReference>
<dbReference type="AlphaFoldDB" id="A0A0U5H397"/>
<evidence type="ECO:0000256" key="5">
    <source>
        <dbReference type="ARBA" id="ARBA00023136"/>
    </source>
</evidence>
<feature type="transmembrane region" description="Helical" evidence="6">
    <location>
        <begin position="15"/>
        <end position="33"/>
    </location>
</feature>
<dbReference type="PANTHER" id="PTHR30221">
    <property type="entry name" value="SMALL-CONDUCTANCE MECHANOSENSITIVE CHANNEL"/>
    <property type="match status" value="1"/>
</dbReference>
<dbReference type="Gene3D" id="2.30.30.60">
    <property type="match status" value="1"/>
</dbReference>
<dbReference type="SUPFAM" id="SSF50182">
    <property type="entry name" value="Sm-like ribonucleoproteins"/>
    <property type="match status" value="1"/>
</dbReference>
<proteinExistence type="inferred from homology"/>
<feature type="transmembrane region" description="Helical" evidence="6">
    <location>
        <begin position="170"/>
        <end position="189"/>
    </location>
</feature>
<dbReference type="Proteomes" id="UP000066737">
    <property type="component" value="Chromosome I"/>
</dbReference>
<dbReference type="InterPro" id="IPR010920">
    <property type="entry name" value="LSM_dom_sf"/>
</dbReference>
<dbReference type="OrthoDB" id="313107at2157"/>
<keyword evidence="3 6" id="KW-0812">Transmembrane</keyword>
<sequence length="258" mass="27911">MQVDFSQVLDPDFRYVLAVAVLFAGLILGYLVGRVNERLLLALGVDDAVEGTSIERMAHDVGFSTVSLLARLTSWIIYAFAVLVALEVAKLTVQDAVWYPVVGFLPSVVIAVAVLFFGVIAGDKAELFVSERLRSVKVPEMSILPKIVKYSVLFVAALVALSQVGVAIDALLVLLAAYVGALVLFTVVATHKLLTSAASGAYLLLRQPYGIGDRVAIGEHEGIVQEVNVFVTRVEDDGREYVLPNHLVFDRGVVVVRE</sequence>
<evidence type="ECO:0000313" key="8">
    <source>
        <dbReference type="EMBL" id="CQH57299.1"/>
    </source>
</evidence>
<organism evidence="8 9">
    <name type="scientific">Halobacterium hubeiense</name>
    <dbReference type="NCBI Taxonomy" id="1407499"/>
    <lineage>
        <taxon>Archaea</taxon>
        <taxon>Methanobacteriati</taxon>
        <taxon>Methanobacteriota</taxon>
        <taxon>Stenosarchaea group</taxon>
        <taxon>Halobacteria</taxon>
        <taxon>Halobacteriales</taxon>
        <taxon>Halobacteriaceae</taxon>
        <taxon>Halobacterium</taxon>
    </lineage>
</organism>
<evidence type="ECO:0000256" key="1">
    <source>
        <dbReference type="ARBA" id="ARBA00004141"/>
    </source>
</evidence>
<feature type="domain" description="Mechanosensitive ion channel MscS" evidence="7">
    <location>
        <begin position="194"/>
        <end position="250"/>
    </location>
</feature>
<dbReference type="EMBL" id="LN831302">
    <property type="protein sequence ID" value="CQH57299.1"/>
    <property type="molecule type" value="Genomic_DNA"/>
</dbReference>
<feature type="transmembrane region" description="Helical" evidence="6">
    <location>
        <begin position="66"/>
        <end position="86"/>
    </location>
</feature>
<dbReference type="InterPro" id="IPR006685">
    <property type="entry name" value="MscS_channel_2nd"/>
</dbReference>
<name>A0A0U5H397_9EURY</name>
<dbReference type="RefSeq" id="WP_059056952.1">
    <property type="nucleotide sequence ID" value="NZ_CEML01000001.1"/>
</dbReference>
<evidence type="ECO:0000313" key="9">
    <source>
        <dbReference type="Proteomes" id="UP000066737"/>
    </source>
</evidence>
<evidence type="ECO:0000256" key="6">
    <source>
        <dbReference type="SAM" id="Phobius"/>
    </source>
</evidence>
<dbReference type="Gene3D" id="1.10.287.1260">
    <property type="match status" value="1"/>
</dbReference>
<reference evidence="9" key="1">
    <citation type="journal article" date="2016" name="Environ. Microbiol.">
        <title>The complete genome of a viable archaeum isolated from 123-million-year-old rock salt.</title>
        <authorList>
            <person name="Jaakkola S.T."/>
            <person name="Pfeiffer F."/>
            <person name="Ravantti J.J."/>
            <person name="Guo Q."/>
            <person name="Liu Y."/>
            <person name="Chen X."/>
            <person name="Ma H."/>
            <person name="Yang C."/>
            <person name="Oksanen H.M."/>
            <person name="Bamford D.H."/>
        </authorList>
    </citation>
    <scope>NUCLEOTIDE SEQUENCE</scope>
    <source>
        <strain evidence="9">JI20-1</strain>
    </source>
</reference>
<dbReference type="InterPro" id="IPR011014">
    <property type="entry name" value="MscS_channel_TM-2"/>
</dbReference>
<feature type="transmembrane region" description="Helical" evidence="6">
    <location>
        <begin position="143"/>
        <end position="164"/>
    </location>
</feature>